<dbReference type="OrthoDB" id="9000139at2"/>
<dbReference type="Proteomes" id="UP000484015">
    <property type="component" value="Unassembled WGS sequence"/>
</dbReference>
<name>A0A6L6PY25_9BURK</name>
<gene>
    <name evidence="1" type="ORF">GM668_05815</name>
</gene>
<organism evidence="1 2">
    <name type="scientific">Pseudoduganella ginsengisoli</name>
    <dbReference type="NCBI Taxonomy" id="1462440"/>
    <lineage>
        <taxon>Bacteria</taxon>
        <taxon>Pseudomonadati</taxon>
        <taxon>Pseudomonadota</taxon>
        <taxon>Betaproteobacteria</taxon>
        <taxon>Burkholderiales</taxon>
        <taxon>Oxalobacteraceae</taxon>
        <taxon>Telluria group</taxon>
        <taxon>Pseudoduganella</taxon>
    </lineage>
</organism>
<dbReference type="PIRSF" id="PIRSF028477">
    <property type="entry name" value="UCP028477"/>
    <property type="match status" value="1"/>
</dbReference>
<dbReference type="InterPro" id="IPR014547">
    <property type="entry name" value="UCP028477"/>
</dbReference>
<protein>
    <submittedName>
        <fullName evidence="1">DUF2145 domain-containing protein</fullName>
    </submittedName>
</protein>
<keyword evidence="2" id="KW-1185">Reference proteome</keyword>
<reference evidence="1 2" key="1">
    <citation type="submission" date="2019-11" db="EMBL/GenBank/DDBJ databases">
        <title>Type strains purchased from KCTC, JCM and DSMZ.</title>
        <authorList>
            <person name="Lu H."/>
        </authorList>
    </citation>
    <scope>NUCLEOTIDE SEQUENCE [LARGE SCALE GENOMIC DNA]</scope>
    <source>
        <strain evidence="1 2">KCTC 42409</strain>
    </source>
</reference>
<comment type="caution">
    <text evidence="1">The sequence shown here is derived from an EMBL/GenBank/DDBJ whole genome shotgun (WGS) entry which is preliminary data.</text>
</comment>
<evidence type="ECO:0000313" key="2">
    <source>
        <dbReference type="Proteomes" id="UP000484015"/>
    </source>
</evidence>
<sequence>MVPGAAQAMPNFASSGNAGLSRFCDKDPSLTVAEESRLLRFAAIVRQELSAGDSDIALISRSGLDLSRFGIRYSHAALAWRATSGAWSARQLYYACDEGMPRIFDQGVAGFTMGTDNPELGYISAVRLPRAAADELRPALLDGPRVLNLLATQYSANAYAYSLRYQNCNQWVAEMLAVAWSDMPDGPQLRARAQDWLRANHYAPEPVPVGSRILMWLPAFVPLLHVDDHPQEDRDALRLRVSLPASLETFMRQRVPGSDRVEICHNDKQIVVHHGWEPMAEGCQAGPGDRVVKLD</sequence>
<dbReference type="EMBL" id="WNLA01000002">
    <property type="protein sequence ID" value="MTW01602.1"/>
    <property type="molecule type" value="Genomic_DNA"/>
</dbReference>
<dbReference type="AlphaFoldDB" id="A0A6L6PY25"/>
<accession>A0A6L6PY25</accession>
<proteinExistence type="predicted"/>
<dbReference type="Pfam" id="PF09916">
    <property type="entry name" value="DUF2145"/>
    <property type="match status" value="1"/>
</dbReference>
<evidence type="ECO:0000313" key="1">
    <source>
        <dbReference type="EMBL" id="MTW01602.1"/>
    </source>
</evidence>